<proteinExistence type="predicted"/>
<dbReference type="InterPro" id="IPR012440">
    <property type="entry name" value="DUF1641"/>
</dbReference>
<evidence type="ECO:0000313" key="2">
    <source>
        <dbReference type="Proteomes" id="UP001063350"/>
    </source>
</evidence>
<reference evidence="1" key="1">
    <citation type="submission" date="2020-12" db="EMBL/GenBank/DDBJ databases">
        <title>Desulfobium dissulfuricans gen. nov., sp. nov., a novel mesophilic, sulfate-reducing bacterium isolated from a deep-sea hydrothermal vent.</title>
        <authorList>
            <person name="Hashimoto Y."/>
            <person name="Tame A."/>
            <person name="Sawayama S."/>
            <person name="Miyazaki J."/>
            <person name="Takai K."/>
            <person name="Nakagawa S."/>
        </authorList>
    </citation>
    <scope>NUCLEOTIDE SEQUENCE</scope>
    <source>
        <strain evidence="1">GF1</strain>
    </source>
</reference>
<keyword evidence="2" id="KW-1185">Reference proteome</keyword>
<dbReference type="EMBL" id="AP024233">
    <property type="protein sequence ID" value="BCO07961.1"/>
    <property type="molecule type" value="Genomic_DNA"/>
</dbReference>
<dbReference type="RefSeq" id="WP_267927897.1">
    <property type="nucleotide sequence ID" value="NZ_AP024233.1"/>
</dbReference>
<evidence type="ECO:0000313" key="1">
    <source>
        <dbReference type="EMBL" id="BCO07961.1"/>
    </source>
</evidence>
<dbReference type="KEGG" id="ddu:GF1_03370"/>
<organism evidence="1 2">
    <name type="scientific">Desulfolithobacter dissulfuricans</name>
    <dbReference type="NCBI Taxonomy" id="2795293"/>
    <lineage>
        <taxon>Bacteria</taxon>
        <taxon>Pseudomonadati</taxon>
        <taxon>Thermodesulfobacteriota</taxon>
        <taxon>Desulfobulbia</taxon>
        <taxon>Desulfobulbales</taxon>
        <taxon>Desulfobulbaceae</taxon>
        <taxon>Desulfolithobacter</taxon>
    </lineage>
</organism>
<dbReference type="Pfam" id="PF07849">
    <property type="entry name" value="DUF1641"/>
    <property type="match status" value="1"/>
</dbReference>
<sequence>MTNEEKILEKLDILTEEIREAKRAVRPYVELKEDLQPLINEMVAEAITKLSGLDRQFELEDIGDMMGQLLVSSKNLTEAMKTLNRIVEFKNDFEPYSKEMFKELVERLQQTLHGFEPEKLQELIKQFVINMGNLADMMKMLGSMMEFKKDAAALSQPAFNELIARLDCMQRKGVFQAAEQMMDVTQRVGSRLQEIDFQQVEPVRGVFGMLAAMRRPEVQEGLGIMIELATVLTALKEPSGMGECRNRSAAA</sequence>
<dbReference type="Proteomes" id="UP001063350">
    <property type="component" value="Chromosome"/>
</dbReference>
<gene>
    <name evidence="1" type="ORF">GF1_03370</name>
</gene>
<evidence type="ECO:0008006" key="3">
    <source>
        <dbReference type="Google" id="ProtNLM"/>
    </source>
</evidence>
<dbReference type="AlphaFoldDB" id="A0A915XK96"/>
<protein>
    <recommendedName>
        <fullName evidence="3">DUF1641 domain-containing protein</fullName>
    </recommendedName>
</protein>
<accession>A0A915XK96</accession>
<name>A0A915XK96_9BACT</name>